<name>W4QE86_9BACI</name>
<dbReference type="GO" id="GO:0005524">
    <property type="term" value="F:ATP binding"/>
    <property type="evidence" value="ECO:0007669"/>
    <property type="project" value="UniProtKB-KW"/>
</dbReference>
<dbReference type="AlphaFoldDB" id="W4QE86"/>
<dbReference type="EMBL" id="BAUU01000006">
    <property type="protein sequence ID" value="GAE29674.1"/>
    <property type="molecule type" value="Genomic_DNA"/>
</dbReference>
<reference evidence="1" key="1">
    <citation type="journal article" date="2014" name="Genome Announc.">
        <title>Draft Genome Sequences of Three Alkaliphilic Bacillus Strains, Bacillus wakoensis JCM 9140T, Bacillus akibai JCM 9157T, and Bacillus hemicellulosilyticus JCM 9152T.</title>
        <authorList>
            <person name="Yuki M."/>
            <person name="Oshima K."/>
            <person name="Suda W."/>
            <person name="Oshida Y."/>
            <person name="Kitamura K."/>
            <person name="Iida T."/>
            <person name="Hattori M."/>
            <person name="Ohkuma M."/>
        </authorList>
    </citation>
    <scope>NUCLEOTIDE SEQUENCE [LARGE SCALE GENOMIC DNA]</scope>
    <source>
        <strain evidence="1">JCM 9152</strain>
    </source>
</reference>
<keyword evidence="1" id="KW-0067">ATP-binding</keyword>
<dbReference type="Gene3D" id="3.40.50.300">
    <property type="entry name" value="P-loop containing nucleotide triphosphate hydrolases"/>
    <property type="match status" value="1"/>
</dbReference>
<dbReference type="STRING" id="1236971.JCM9152_1049"/>
<evidence type="ECO:0000313" key="2">
    <source>
        <dbReference type="Proteomes" id="UP000018895"/>
    </source>
</evidence>
<accession>W4QE86</accession>
<dbReference type="SUPFAM" id="SSF52540">
    <property type="entry name" value="P-loop containing nucleoside triphosphate hydrolases"/>
    <property type="match status" value="1"/>
</dbReference>
<dbReference type="Proteomes" id="UP000018895">
    <property type="component" value="Unassembled WGS sequence"/>
</dbReference>
<organism evidence="1 2">
    <name type="scientific">Halalkalibacter hemicellulosilyticusJCM 9152</name>
    <dbReference type="NCBI Taxonomy" id="1236971"/>
    <lineage>
        <taxon>Bacteria</taxon>
        <taxon>Bacillati</taxon>
        <taxon>Bacillota</taxon>
        <taxon>Bacilli</taxon>
        <taxon>Bacillales</taxon>
        <taxon>Bacillaceae</taxon>
        <taxon>Halalkalibacter</taxon>
    </lineage>
</organism>
<evidence type="ECO:0000313" key="1">
    <source>
        <dbReference type="EMBL" id="GAE29674.1"/>
    </source>
</evidence>
<dbReference type="InterPro" id="IPR027417">
    <property type="entry name" value="P-loop_NTPase"/>
</dbReference>
<protein>
    <submittedName>
        <fullName evidence="1">Bacitracin export ATP-binding protein BceA</fullName>
    </submittedName>
</protein>
<keyword evidence="2" id="KW-1185">Reference proteome</keyword>
<gene>
    <name evidence="1" type="ORF">JCM9152_1049</name>
</gene>
<comment type="caution">
    <text evidence="1">The sequence shown here is derived from an EMBL/GenBank/DDBJ whole genome shotgun (WGS) entry which is preliminary data.</text>
</comment>
<proteinExistence type="predicted"/>
<sequence>MNKLRQLNEKRHATIMMVTHDPVAASYSSRVIFIKDGQIYTQLTKGEETRQQFFQDIMKTQGVLGGVHHEH</sequence>
<keyword evidence="1" id="KW-0547">Nucleotide-binding</keyword>